<dbReference type="Gene3D" id="6.10.110.10">
    <property type="match status" value="1"/>
</dbReference>
<comment type="subcellular location">
    <subcellularLocation>
        <location evidence="1">Membrane</location>
        <topology evidence="1">Multi-pass membrane protein</topology>
    </subcellularLocation>
</comment>
<dbReference type="GO" id="GO:0097193">
    <property type="term" value="P:intrinsic apoptotic signaling pathway"/>
    <property type="evidence" value="ECO:0007669"/>
    <property type="project" value="TreeGrafter"/>
</dbReference>
<evidence type="ECO:0000256" key="6">
    <source>
        <dbReference type="SAM" id="MobiDB-lite"/>
    </source>
</evidence>
<dbReference type="RefSeq" id="XP_013081302.2">
    <property type="nucleotide sequence ID" value="XM_013225848.2"/>
</dbReference>
<feature type="region of interest" description="Disordered" evidence="6">
    <location>
        <begin position="182"/>
        <end position="220"/>
    </location>
</feature>
<dbReference type="InterPro" id="IPR038213">
    <property type="entry name" value="IFI6/IFI27-like_sf"/>
</dbReference>
<dbReference type="KEGG" id="bgt:106066769"/>
<evidence type="ECO:0000256" key="7">
    <source>
        <dbReference type="SAM" id="Phobius"/>
    </source>
</evidence>
<evidence type="ECO:0000313" key="13">
    <source>
        <dbReference type="RefSeq" id="XP_055883126.1"/>
    </source>
</evidence>
<evidence type="ECO:0000256" key="5">
    <source>
        <dbReference type="ARBA" id="ARBA00023136"/>
    </source>
</evidence>
<organism evidence="8 10">
    <name type="scientific">Biomphalaria glabrata</name>
    <name type="common">Bloodfluke planorb</name>
    <name type="synonym">Freshwater snail</name>
    <dbReference type="NCBI Taxonomy" id="6526"/>
    <lineage>
        <taxon>Eukaryota</taxon>
        <taxon>Metazoa</taxon>
        <taxon>Spiralia</taxon>
        <taxon>Lophotrochozoa</taxon>
        <taxon>Mollusca</taxon>
        <taxon>Gastropoda</taxon>
        <taxon>Heterobranchia</taxon>
        <taxon>Euthyneura</taxon>
        <taxon>Panpulmonata</taxon>
        <taxon>Hygrophila</taxon>
        <taxon>Lymnaeoidea</taxon>
        <taxon>Planorbidae</taxon>
        <taxon>Biomphalaria</taxon>
    </lineage>
</organism>
<dbReference type="OrthoDB" id="10389972at2759"/>
<evidence type="ECO:0000256" key="4">
    <source>
        <dbReference type="ARBA" id="ARBA00022989"/>
    </source>
</evidence>
<evidence type="ECO:0000313" key="11">
    <source>
        <dbReference type="RefSeq" id="XP_013081302.2"/>
    </source>
</evidence>
<feature type="compositionally biased region" description="Polar residues" evidence="6">
    <location>
        <begin position="1"/>
        <end position="18"/>
    </location>
</feature>
<accession>A0A9U8EBY0</accession>
<dbReference type="Pfam" id="PF06140">
    <property type="entry name" value="Ifi-6-16"/>
    <property type="match status" value="1"/>
</dbReference>
<keyword evidence="4 7" id="KW-1133">Transmembrane helix</keyword>
<dbReference type="GO" id="GO:0001836">
    <property type="term" value="P:release of cytochrome c from mitochondria"/>
    <property type="evidence" value="ECO:0007669"/>
    <property type="project" value="TreeGrafter"/>
</dbReference>
<dbReference type="RefSeq" id="XP_013081300.2">
    <property type="nucleotide sequence ID" value="XM_013225846.2"/>
</dbReference>
<name>A0A9U8EBY0_BIOGL</name>
<dbReference type="RefSeq" id="XP_013081301.2">
    <property type="nucleotide sequence ID" value="XM_013225847.2"/>
</dbReference>
<feature type="compositionally biased region" description="Polar residues" evidence="6">
    <location>
        <begin position="202"/>
        <end position="211"/>
    </location>
</feature>
<dbReference type="RefSeq" id="XP_055883125.1">
    <property type="nucleotide sequence ID" value="XM_056027150.1"/>
</dbReference>
<reference evidence="9 10" key="1">
    <citation type="submission" date="2025-04" db="UniProtKB">
        <authorList>
            <consortium name="RefSeq"/>
        </authorList>
    </citation>
    <scope>IDENTIFICATION</scope>
</reference>
<evidence type="ECO:0000313" key="9">
    <source>
        <dbReference type="RefSeq" id="XP_013081300.2"/>
    </source>
</evidence>
<evidence type="ECO:0000256" key="2">
    <source>
        <dbReference type="ARBA" id="ARBA00007262"/>
    </source>
</evidence>
<proteinExistence type="inferred from homology"/>
<dbReference type="PANTHER" id="PTHR16932">
    <property type="entry name" value="INTERFERON ALPHA-INDUCIBLE PROTEIN 27"/>
    <property type="match status" value="1"/>
</dbReference>
<feature type="transmembrane region" description="Helical" evidence="7">
    <location>
        <begin position="96"/>
        <end position="115"/>
    </location>
</feature>
<dbReference type="RefSeq" id="XP_055883126.1">
    <property type="nucleotide sequence ID" value="XM_056027151.1"/>
</dbReference>
<dbReference type="AlphaFoldDB" id="A0A9U8EBY0"/>
<dbReference type="GeneID" id="106066769"/>
<keyword evidence="5 7" id="KW-0472">Membrane</keyword>
<protein>
    <submittedName>
        <fullName evidence="9 10">Forkhead box protein B2-like</fullName>
    </submittedName>
</protein>
<evidence type="ECO:0000313" key="10">
    <source>
        <dbReference type="RefSeq" id="XP_013081301.2"/>
    </source>
</evidence>
<evidence type="ECO:0000256" key="1">
    <source>
        <dbReference type="ARBA" id="ARBA00004141"/>
    </source>
</evidence>
<keyword evidence="3 7" id="KW-0812">Transmembrane</keyword>
<keyword evidence="8" id="KW-1185">Reference proteome</keyword>
<evidence type="ECO:0000313" key="8">
    <source>
        <dbReference type="Proteomes" id="UP001165740"/>
    </source>
</evidence>
<dbReference type="PANTHER" id="PTHR16932:SF37">
    <property type="entry name" value="ISG12-1 PROTEIN-RELATED"/>
    <property type="match status" value="1"/>
</dbReference>
<evidence type="ECO:0000256" key="3">
    <source>
        <dbReference type="ARBA" id="ARBA00022692"/>
    </source>
</evidence>
<dbReference type="GO" id="GO:0031966">
    <property type="term" value="C:mitochondrial membrane"/>
    <property type="evidence" value="ECO:0007669"/>
    <property type="project" value="TreeGrafter"/>
</dbReference>
<dbReference type="InterPro" id="IPR009311">
    <property type="entry name" value="IFI6/IFI27-like"/>
</dbReference>
<feature type="region of interest" description="Disordered" evidence="6">
    <location>
        <begin position="1"/>
        <end position="93"/>
    </location>
</feature>
<dbReference type="Proteomes" id="UP001165740">
    <property type="component" value="Chromosome 4"/>
</dbReference>
<feature type="compositionally biased region" description="Basic and acidic residues" evidence="6">
    <location>
        <begin position="243"/>
        <end position="253"/>
    </location>
</feature>
<feature type="region of interest" description="Disordered" evidence="6">
    <location>
        <begin position="238"/>
        <end position="265"/>
    </location>
</feature>
<sequence length="296" mass="29951">MVNVDMSENNVETPQRTSPAPPKTPQRTSPAPPKTPQKTSPAPPKTPLMTSPAPPKTPQRTSPAPPKTPQMTSPAPPKTPNENEESKRESKSKKGLILIASGLAGIGAVAMAPAALTAAGFGAAGITAGSLGASMVSLATNSGIGMGLVSVLQSAGAAGIGMTGNTLIGLGGAAVGGGMAAAATGSSTKVQRKSKEKGSGDRATQTPSLRTDTSKVAESPVKELGELDISKLKSVTTAATNKSLKDDKMETKQKASPSAPKPNVRRDLYVIESRGDQCPLDLENTAGLGGLTLRTK</sequence>
<gene>
    <name evidence="9 10 11 12 13" type="primary">LOC106066769</name>
</gene>
<comment type="similarity">
    <text evidence="2">Belongs to the IFI6/IFI27 family.</text>
</comment>
<feature type="compositionally biased region" description="Pro residues" evidence="6">
    <location>
        <begin position="19"/>
        <end position="79"/>
    </location>
</feature>
<evidence type="ECO:0000313" key="12">
    <source>
        <dbReference type="RefSeq" id="XP_055883125.1"/>
    </source>
</evidence>